<reference evidence="5" key="2">
    <citation type="submission" date="2022-01" db="EMBL/GenBank/DDBJ databases">
        <authorList>
            <person name="Hirooka S."/>
            <person name="Miyagishima S.Y."/>
        </authorList>
    </citation>
    <scope>NUCLEOTIDE SEQUENCE</scope>
    <source>
        <strain evidence="5">NBRC 102759</strain>
    </source>
</reference>
<evidence type="ECO:0000256" key="4">
    <source>
        <dbReference type="RuleBase" id="RU000363"/>
    </source>
</evidence>
<dbReference type="PRINTS" id="PR00080">
    <property type="entry name" value="SDRFAMILY"/>
</dbReference>
<dbReference type="EMBL" id="BQMJ01000015">
    <property type="protein sequence ID" value="GJQ10382.1"/>
    <property type="molecule type" value="Genomic_DNA"/>
</dbReference>
<dbReference type="GO" id="GO:0016020">
    <property type="term" value="C:membrane"/>
    <property type="evidence" value="ECO:0007669"/>
    <property type="project" value="TreeGrafter"/>
</dbReference>
<evidence type="ECO:0000256" key="3">
    <source>
        <dbReference type="ARBA" id="ARBA00023002"/>
    </source>
</evidence>
<dbReference type="InterPro" id="IPR002347">
    <property type="entry name" value="SDR_fam"/>
</dbReference>
<name>A0A9C7PUW8_9RHOD</name>
<keyword evidence="2" id="KW-0521">NADP</keyword>
<comment type="similarity">
    <text evidence="1 4">Belongs to the short-chain dehydrogenases/reductases (SDR) family.</text>
</comment>
<dbReference type="PRINTS" id="PR00081">
    <property type="entry name" value="GDHRDH"/>
</dbReference>
<sequence>MFPVAVVTGSNRGIGLGFCKALLQKNVHVIATARNSQKGSKVVSDLQKEGSNIRFFPLDLLCLESVQRFLLFLEDNYGRLDILVNSAAVCLQGSDIFALQESLQTNFWGLAYLTSQLFPFIERAGRSRILNVSSGDGELCFLSSSLSTEIQNCVTLHQLMDFSYGLCSSQTTFGYPALLKHIHGSQPFYKLSKALVNRFTQILDSMIPSYNDIVVNAVCPGDVDTAMADKNVKQLQSVKDAVEDMTWLLDLSNPSLPRGSFFRKHSQISW</sequence>
<dbReference type="PANTHER" id="PTHR43490">
    <property type="entry name" value="(+)-NEOMENTHOL DEHYDROGENASE"/>
    <property type="match status" value="1"/>
</dbReference>
<keyword evidence="3" id="KW-0560">Oxidoreductase</keyword>
<accession>A0A9C7PUW8</accession>
<evidence type="ECO:0000256" key="1">
    <source>
        <dbReference type="ARBA" id="ARBA00006484"/>
    </source>
</evidence>
<dbReference type="SUPFAM" id="SSF51735">
    <property type="entry name" value="NAD(P)-binding Rossmann-fold domains"/>
    <property type="match status" value="1"/>
</dbReference>
<dbReference type="Pfam" id="PF00106">
    <property type="entry name" value="adh_short"/>
    <property type="match status" value="1"/>
</dbReference>
<dbReference type="PANTHER" id="PTHR43490:SF99">
    <property type="entry name" value="SHORT-CHAIN DEHYDROGENASE_REDUCTASE"/>
    <property type="match status" value="1"/>
</dbReference>
<proteinExistence type="inferred from homology"/>
<keyword evidence="6" id="KW-1185">Reference proteome</keyword>
<gene>
    <name evidence="5" type="ORF">GpartN1_g2173.t1</name>
</gene>
<reference evidence="5" key="1">
    <citation type="journal article" date="2022" name="Proc. Natl. Acad. Sci. U.S.A.">
        <title>Life cycle and functional genomics of the unicellular red alga Galdieria for elucidating algal and plant evolution and industrial use.</title>
        <authorList>
            <person name="Hirooka S."/>
            <person name="Itabashi T."/>
            <person name="Ichinose T.M."/>
            <person name="Onuma R."/>
            <person name="Fujiwara T."/>
            <person name="Yamashita S."/>
            <person name="Jong L.W."/>
            <person name="Tomita R."/>
            <person name="Iwane A.H."/>
            <person name="Miyagishima S.Y."/>
        </authorList>
    </citation>
    <scope>NUCLEOTIDE SEQUENCE</scope>
    <source>
        <strain evidence="5">NBRC 102759</strain>
    </source>
</reference>
<evidence type="ECO:0000256" key="2">
    <source>
        <dbReference type="ARBA" id="ARBA00022857"/>
    </source>
</evidence>
<evidence type="ECO:0000313" key="5">
    <source>
        <dbReference type="EMBL" id="GJQ10382.1"/>
    </source>
</evidence>
<protein>
    <submittedName>
        <fullName evidence="5">Uncharacterized protein</fullName>
    </submittedName>
</protein>
<dbReference type="GO" id="GO:0016491">
    <property type="term" value="F:oxidoreductase activity"/>
    <property type="evidence" value="ECO:0007669"/>
    <property type="project" value="UniProtKB-KW"/>
</dbReference>
<comment type="caution">
    <text evidence="5">The sequence shown here is derived from an EMBL/GenBank/DDBJ whole genome shotgun (WGS) entry which is preliminary data.</text>
</comment>
<evidence type="ECO:0000313" key="6">
    <source>
        <dbReference type="Proteomes" id="UP001061958"/>
    </source>
</evidence>
<organism evidence="5 6">
    <name type="scientific">Galdieria partita</name>
    <dbReference type="NCBI Taxonomy" id="83374"/>
    <lineage>
        <taxon>Eukaryota</taxon>
        <taxon>Rhodophyta</taxon>
        <taxon>Bangiophyceae</taxon>
        <taxon>Galdieriales</taxon>
        <taxon>Galdieriaceae</taxon>
        <taxon>Galdieria</taxon>
    </lineage>
</organism>
<dbReference type="OrthoDB" id="1933717at2759"/>
<dbReference type="Proteomes" id="UP001061958">
    <property type="component" value="Unassembled WGS sequence"/>
</dbReference>
<dbReference type="AlphaFoldDB" id="A0A9C7PUW8"/>
<dbReference type="InterPro" id="IPR036291">
    <property type="entry name" value="NAD(P)-bd_dom_sf"/>
</dbReference>
<dbReference type="Gene3D" id="3.40.50.720">
    <property type="entry name" value="NAD(P)-binding Rossmann-like Domain"/>
    <property type="match status" value="1"/>
</dbReference>